<sequence>MTSRARKWYPNSVYHVTARGNRKSNIFKEEEDFRTYLTILEDAIEYFNGQYEIMCYCLMDNHVHILLKTKIKHIKYFISRLNSIYAKFFNNKYNYLGHLYQKRYFSELIRSDLQMLETSRYIHLNPIKANMVKKPDEYKWSSYSMYIGKEKERLINSQKILAYFKKDNQRELYRKFVESRVEQICSHTGSESSNS</sequence>
<dbReference type="SMART" id="SM01321">
    <property type="entry name" value="Y1_Tnp"/>
    <property type="match status" value="1"/>
</dbReference>
<dbReference type="EMBL" id="JBGFFE010000020">
    <property type="protein sequence ID" value="MEY8764388.1"/>
    <property type="molecule type" value="Genomic_DNA"/>
</dbReference>
<name>A0ABV4DZT0_9CLOT</name>
<proteinExistence type="predicted"/>
<dbReference type="Proteomes" id="UP001565220">
    <property type="component" value="Unassembled WGS sequence"/>
</dbReference>
<evidence type="ECO:0000313" key="2">
    <source>
        <dbReference type="EMBL" id="MEY8764388.1"/>
    </source>
</evidence>
<dbReference type="SUPFAM" id="SSF143422">
    <property type="entry name" value="Transposase IS200-like"/>
    <property type="match status" value="1"/>
</dbReference>
<dbReference type="InterPro" id="IPR036515">
    <property type="entry name" value="Transposase_17_sf"/>
</dbReference>
<dbReference type="Pfam" id="PF01797">
    <property type="entry name" value="Y1_Tnp"/>
    <property type="match status" value="1"/>
</dbReference>
<accession>A0ABV4DZT0</accession>
<keyword evidence="3" id="KW-1185">Reference proteome</keyword>
<dbReference type="InterPro" id="IPR002686">
    <property type="entry name" value="Transposase_17"/>
</dbReference>
<feature type="domain" description="Transposase IS200-like" evidence="1">
    <location>
        <begin position="9"/>
        <end position="125"/>
    </location>
</feature>
<gene>
    <name evidence="2" type="ORF">AB8S09_12180</name>
</gene>
<dbReference type="PANTHER" id="PTHR34322">
    <property type="entry name" value="TRANSPOSASE, Y1_TNP DOMAIN-CONTAINING"/>
    <property type="match status" value="1"/>
</dbReference>
<dbReference type="Gene3D" id="3.30.70.1290">
    <property type="entry name" value="Transposase IS200-like"/>
    <property type="match status" value="1"/>
</dbReference>
<protein>
    <submittedName>
        <fullName evidence="2">Transposase</fullName>
    </submittedName>
</protein>
<reference evidence="2 3" key="1">
    <citation type="submission" date="2024-08" db="EMBL/GenBank/DDBJ databases">
        <title>Clostridium lapicellarii sp. nov., and Clostridium renhuaiense sp. nov., two species isolated from the mud in a fermentation cellar used for producing sauce-flavour Chinese liquors.</title>
        <authorList>
            <person name="Yang F."/>
            <person name="Wang H."/>
            <person name="Chen L.Q."/>
            <person name="Zhou N."/>
            <person name="Lu J.J."/>
            <person name="Pu X.X."/>
            <person name="Wan B."/>
            <person name="Wang L."/>
            <person name="Liu S.J."/>
        </authorList>
    </citation>
    <scope>NUCLEOTIDE SEQUENCE [LARGE SCALE GENOMIC DNA]</scope>
    <source>
        <strain evidence="2 3">MT-113</strain>
    </source>
</reference>
<organism evidence="2 3">
    <name type="scientific">Clostridium lapidicellarium</name>
    <dbReference type="NCBI Taxonomy" id="3240931"/>
    <lineage>
        <taxon>Bacteria</taxon>
        <taxon>Bacillati</taxon>
        <taxon>Bacillota</taxon>
        <taxon>Clostridia</taxon>
        <taxon>Eubacteriales</taxon>
        <taxon>Clostridiaceae</taxon>
        <taxon>Clostridium</taxon>
    </lineage>
</organism>
<evidence type="ECO:0000313" key="3">
    <source>
        <dbReference type="Proteomes" id="UP001565220"/>
    </source>
</evidence>
<dbReference type="PANTHER" id="PTHR34322:SF2">
    <property type="entry name" value="TRANSPOSASE IS200-LIKE DOMAIN-CONTAINING PROTEIN"/>
    <property type="match status" value="1"/>
</dbReference>
<evidence type="ECO:0000259" key="1">
    <source>
        <dbReference type="SMART" id="SM01321"/>
    </source>
</evidence>
<comment type="caution">
    <text evidence="2">The sequence shown here is derived from an EMBL/GenBank/DDBJ whole genome shotgun (WGS) entry which is preliminary data.</text>
</comment>